<evidence type="ECO:0000259" key="5">
    <source>
        <dbReference type="Pfam" id="PF25944"/>
    </source>
</evidence>
<dbReference type="Gene3D" id="2.40.50.100">
    <property type="match status" value="1"/>
</dbReference>
<dbReference type="OrthoDB" id="9772050at2"/>
<dbReference type="Proteomes" id="UP000198635">
    <property type="component" value="Unassembled WGS sequence"/>
</dbReference>
<organism evidence="7 8">
    <name type="scientific">Desulfomicrobium apsheronum</name>
    <dbReference type="NCBI Taxonomy" id="52560"/>
    <lineage>
        <taxon>Bacteria</taxon>
        <taxon>Pseudomonadati</taxon>
        <taxon>Thermodesulfobacteriota</taxon>
        <taxon>Desulfovibrionia</taxon>
        <taxon>Desulfovibrionales</taxon>
        <taxon>Desulfomicrobiaceae</taxon>
        <taxon>Desulfomicrobium</taxon>
    </lineage>
</organism>
<dbReference type="GO" id="GO:0005886">
    <property type="term" value="C:plasma membrane"/>
    <property type="evidence" value="ECO:0007669"/>
    <property type="project" value="UniProtKB-SubCell"/>
</dbReference>
<feature type="domain" description="Multidrug resistance protein MdtA-like alpha-helical hairpin" evidence="3">
    <location>
        <begin position="107"/>
        <end position="174"/>
    </location>
</feature>
<comment type="subcellular location">
    <subcellularLocation>
        <location evidence="1">Cell envelope</location>
    </subcellularLocation>
</comment>
<dbReference type="Gene3D" id="2.40.420.20">
    <property type="match status" value="1"/>
</dbReference>
<dbReference type="EMBL" id="FORX01000007">
    <property type="protein sequence ID" value="SFJ79926.1"/>
    <property type="molecule type" value="Genomic_DNA"/>
</dbReference>
<gene>
    <name evidence="7" type="ORF">SAMN04488082_10787</name>
</gene>
<dbReference type="Pfam" id="PF25967">
    <property type="entry name" value="RND-MFP_C"/>
    <property type="match status" value="1"/>
</dbReference>
<protein>
    <submittedName>
        <fullName evidence="7">Membrane fusion protein, multidrug efflux system</fullName>
    </submittedName>
</protein>
<evidence type="ECO:0000256" key="2">
    <source>
        <dbReference type="ARBA" id="ARBA00009477"/>
    </source>
</evidence>
<sequence>MKKILIPVVVVVAVCLGYLAWNKPSQANQPAPAQVAPAPEVAVVTMQETDVRLTTELPGRTAVYQMAEIRPQVGGIILKRAFTEGTEVKSGDLLYQIDPSTYEVAVARAKAAVAKAKAELEPARLKAVRYRDLIRTKAVSQQDHDEVQAALALAEANVAAAQAELGAAHIDLERTRVLSPISGRIGRSTITPGALVTANQAQAMATVQQLDPIYVDLTQSNVELLRMKHALKSGAVQSAGAAATKVRLILEDGATYAHEGILQLAEASVDQDTGSVTLRAVFPNPERDLLPGMYVRAVVEEGVLANALLIPQQAVVRDAHGKPMAMIVDGEEKVAVRPLELDRAVEGDWVVRQGLAAGDRVVVEGLQKARPGVQVRVAQDTM</sequence>
<evidence type="ECO:0000259" key="4">
    <source>
        <dbReference type="Pfam" id="PF25917"/>
    </source>
</evidence>
<dbReference type="PANTHER" id="PTHR30158">
    <property type="entry name" value="ACRA/E-RELATED COMPONENT OF DRUG EFFLUX TRANSPORTER"/>
    <property type="match status" value="1"/>
</dbReference>
<name>A0A1I3UDH6_9BACT</name>
<evidence type="ECO:0000256" key="1">
    <source>
        <dbReference type="ARBA" id="ARBA00004196"/>
    </source>
</evidence>
<dbReference type="Gene3D" id="1.10.287.470">
    <property type="entry name" value="Helix hairpin bin"/>
    <property type="match status" value="1"/>
</dbReference>
<dbReference type="GO" id="GO:0046677">
    <property type="term" value="P:response to antibiotic"/>
    <property type="evidence" value="ECO:0007669"/>
    <property type="project" value="TreeGrafter"/>
</dbReference>
<keyword evidence="8" id="KW-1185">Reference proteome</keyword>
<feature type="domain" description="Multidrug resistance protein MdtA-like barrel-sandwich hybrid" evidence="4">
    <location>
        <begin position="66"/>
        <end position="208"/>
    </location>
</feature>
<dbReference type="Pfam" id="PF25917">
    <property type="entry name" value="BSH_RND"/>
    <property type="match status" value="1"/>
</dbReference>
<reference evidence="8" key="1">
    <citation type="submission" date="2016-10" db="EMBL/GenBank/DDBJ databases">
        <authorList>
            <person name="Varghese N."/>
            <person name="Submissions S."/>
        </authorList>
    </citation>
    <scope>NUCLEOTIDE SEQUENCE [LARGE SCALE GENOMIC DNA]</scope>
    <source>
        <strain evidence="8">DSM 5918</strain>
    </source>
</reference>
<evidence type="ECO:0000313" key="7">
    <source>
        <dbReference type="EMBL" id="SFJ79926.1"/>
    </source>
</evidence>
<proteinExistence type="inferred from homology"/>
<accession>A0A1I3UDH6</accession>
<dbReference type="Pfam" id="PF25944">
    <property type="entry name" value="Beta-barrel_RND"/>
    <property type="match status" value="1"/>
</dbReference>
<feature type="domain" description="Multidrug resistance protein MdtA-like beta-barrel" evidence="5">
    <location>
        <begin position="212"/>
        <end position="302"/>
    </location>
</feature>
<dbReference type="FunFam" id="2.40.420.20:FF:000001">
    <property type="entry name" value="Efflux RND transporter periplasmic adaptor subunit"/>
    <property type="match status" value="1"/>
</dbReference>
<dbReference type="NCBIfam" id="TIGR01730">
    <property type="entry name" value="RND_mfp"/>
    <property type="match status" value="1"/>
</dbReference>
<comment type="similarity">
    <text evidence="2">Belongs to the membrane fusion protein (MFP) (TC 8.A.1) family.</text>
</comment>
<dbReference type="Pfam" id="PF25876">
    <property type="entry name" value="HH_MFP_RND"/>
    <property type="match status" value="1"/>
</dbReference>
<dbReference type="RefSeq" id="WP_092374329.1">
    <property type="nucleotide sequence ID" value="NZ_FORX01000007.1"/>
</dbReference>
<evidence type="ECO:0000313" key="8">
    <source>
        <dbReference type="Proteomes" id="UP000198635"/>
    </source>
</evidence>
<feature type="domain" description="Multidrug resistance protein MdtA-like C-terminal permuted SH3" evidence="6">
    <location>
        <begin position="306"/>
        <end position="368"/>
    </location>
</feature>
<dbReference type="STRING" id="52560.SAMN04488082_10787"/>
<dbReference type="AlphaFoldDB" id="A0A1I3UDH6"/>
<dbReference type="GO" id="GO:0022857">
    <property type="term" value="F:transmembrane transporter activity"/>
    <property type="evidence" value="ECO:0007669"/>
    <property type="project" value="InterPro"/>
</dbReference>
<dbReference type="Gene3D" id="2.40.30.170">
    <property type="match status" value="1"/>
</dbReference>
<dbReference type="InterPro" id="IPR006143">
    <property type="entry name" value="RND_pump_MFP"/>
</dbReference>
<dbReference type="SUPFAM" id="SSF111369">
    <property type="entry name" value="HlyD-like secretion proteins"/>
    <property type="match status" value="1"/>
</dbReference>
<evidence type="ECO:0000259" key="6">
    <source>
        <dbReference type="Pfam" id="PF25967"/>
    </source>
</evidence>
<dbReference type="InterPro" id="IPR058626">
    <property type="entry name" value="MdtA-like_b-barrel"/>
</dbReference>
<dbReference type="InterPro" id="IPR058625">
    <property type="entry name" value="MdtA-like_BSH"/>
</dbReference>
<dbReference type="PANTHER" id="PTHR30158:SF3">
    <property type="entry name" value="MULTIDRUG EFFLUX PUMP SUBUNIT ACRA-RELATED"/>
    <property type="match status" value="1"/>
</dbReference>
<dbReference type="InterPro" id="IPR058627">
    <property type="entry name" value="MdtA-like_C"/>
</dbReference>
<dbReference type="InterPro" id="IPR058624">
    <property type="entry name" value="MdtA-like_HH"/>
</dbReference>
<evidence type="ECO:0000259" key="3">
    <source>
        <dbReference type="Pfam" id="PF25876"/>
    </source>
</evidence>